<evidence type="ECO:0000313" key="3">
    <source>
        <dbReference type="Proteomes" id="UP000294937"/>
    </source>
</evidence>
<reference evidence="2 3" key="1">
    <citation type="submission" date="2019-03" db="EMBL/GenBank/DDBJ databases">
        <title>Genomic Encyclopedia of Type Strains, Phase IV (KMG-IV): sequencing the most valuable type-strain genomes for metagenomic binning, comparative biology and taxonomic classification.</title>
        <authorList>
            <person name="Goeker M."/>
        </authorList>
    </citation>
    <scope>NUCLEOTIDE SEQUENCE [LARGE SCALE GENOMIC DNA]</scope>
    <source>
        <strain evidence="2 3">DSM 45707</strain>
    </source>
</reference>
<keyword evidence="1" id="KW-0732">Signal</keyword>
<keyword evidence="3" id="KW-1185">Reference proteome</keyword>
<name>A0A4V2UVA3_9BACL</name>
<feature type="chain" id="PRO_5020215155" description="Ig-like domain-containing protein" evidence="1">
    <location>
        <begin position="25"/>
        <end position="122"/>
    </location>
</feature>
<feature type="signal peptide" evidence="1">
    <location>
        <begin position="1"/>
        <end position="24"/>
    </location>
</feature>
<gene>
    <name evidence="2" type="ORF">EDD58_103422</name>
</gene>
<protein>
    <recommendedName>
        <fullName evidence="4">Ig-like domain-containing protein</fullName>
    </recommendedName>
</protein>
<evidence type="ECO:0000313" key="2">
    <source>
        <dbReference type="EMBL" id="TCS94997.1"/>
    </source>
</evidence>
<accession>A0A4V2UVA3</accession>
<sequence length="122" mass="13348">MWKKSLAFVLMFLFVFSISTESYAIPANNSWSLSSGQHIGFECTTVYAKIRMTAIHKSGTGSWVSLRKRVDGGSWQTVVGPVQLPSGTSWIFTEQNSSNTVWQVLVDQRSGSSTGYVGCEGA</sequence>
<organism evidence="2 3">
    <name type="scientific">Hazenella coriacea</name>
    <dbReference type="NCBI Taxonomy" id="1179467"/>
    <lineage>
        <taxon>Bacteria</taxon>
        <taxon>Bacillati</taxon>
        <taxon>Bacillota</taxon>
        <taxon>Bacilli</taxon>
        <taxon>Bacillales</taxon>
        <taxon>Thermoactinomycetaceae</taxon>
        <taxon>Hazenella</taxon>
    </lineage>
</organism>
<comment type="caution">
    <text evidence="2">The sequence shown here is derived from an EMBL/GenBank/DDBJ whole genome shotgun (WGS) entry which is preliminary data.</text>
</comment>
<dbReference type="RefSeq" id="WP_131924361.1">
    <property type="nucleotide sequence ID" value="NZ_SMAG01000003.1"/>
</dbReference>
<evidence type="ECO:0008006" key="4">
    <source>
        <dbReference type="Google" id="ProtNLM"/>
    </source>
</evidence>
<proteinExistence type="predicted"/>
<evidence type="ECO:0000256" key="1">
    <source>
        <dbReference type="SAM" id="SignalP"/>
    </source>
</evidence>
<dbReference type="AlphaFoldDB" id="A0A4V2UVA3"/>
<dbReference type="EMBL" id="SMAG01000003">
    <property type="protein sequence ID" value="TCS94997.1"/>
    <property type="molecule type" value="Genomic_DNA"/>
</dbReference>
<dbReference type="Proteomes" id="UP000294937">
    <property type="component" value="Unassembled WGS sequence"/>
</dbReference>